<dbReference type="GO" id="GO:0030976">
    <property type="term" value="F:thiamine pyrophosphate binding"/>
    <property type="evidence" value="ECO:0007669"/>
    <property type="project" value="TreeGrafter"/>
</dbReference>
<reference evidence="2" key="1">
    <citation type="submission" date="2019-08" db="EMBL/GenBank/DDBJ databases">
        <authorList>
            <person name="Kucharzyk K."/>
            <person name="Murdoch R.W."/>
            <person name="Higgins S."/>
            <person name="Loffler F."/>
        </authorList>
    </citation>
    <scope>NUCLEOTIDE SEQUENCE</scope>
</reference>
<dbReference type="EMBL" id="VSSQ01026982">
    <property type="protein sequence ID" value="MPM75962.1"/>
    <property type="molecule type" value="Genomic_DNA"/>
</dbReference>
<dbReference type="GO" id="GO:0015888">
    <property type="term" value="P:thiamine transport"/>
    <property type="evidence" value="ECO:0007669"/>
    <property type="project" value="TreeGrafter"/>
</dbReference>
<protein>
    <submittedName>
        <fullName evidence="2">Uncharacterized protein</fullName>
    </submittedName>
</protein>
<dbReference type="PANTHER" id="PTHR30006:SF2">
    <property type="entry name" value="ABC TRANSPORTER SUBSTRATE-BINDING PROTEIN"/>
    <property type="match status" value="1"/>
</dbReference>
<name>A0A645CGH8_9ZZZZ</name>
<dbReference type="GO" id="GO:0030288">
    <property type="term" value="C:outer membrane-bounded periplasmic space"/>
    <property type="evidence" value="ECO:0007669"/>
    <property type="project" value="TreeGrafter"/>
</dbReference>
<dbReference type="SUPFAM" id="SSF53850">
    <property type="entry name" value="Periplasmic binding protein-like II"/>
    <property type="match status" value="1"/>
</dbReference>
<gene>
    <name evidence="2" type="ORF">SDC9_122957</name>
</gene>
<evidence type="ECO:0000256" key="1">
    <source>
        <dbReference type="ARBA" id="ARBA00022729"/>
    </source>
</evidence>
<evidence type="ECO:0000313" key="2">
    <source>
        <dbReference type="EMBL" id="MPM75962.1"/>
    </source>
</evidence>
<dbReference type="GO" id="GO:0030975">
    <property type="term" value="F:thiamine binding"/>
    <property type="evidence" value="ECO:0007669"/>
    <property type="project" value="TreeGrafter"/>
</dbReference>
<dbReference type="PANTHER" id="PTHR30006">
    <property type="entry name" value="THIAMINE-BINDING PERIPLASMIC PROTEIN-RELATED"/>
    <property type="match status" value="1"/>
</dbReference>
<dbReference type="Gene3D" id="3.40.190.10">
    <property type="entry name" value="Periplasmic binding protein-like II"/>
    <property type="match status" value="2"/>
</dbReference>
<comment type="caution">
    <text evidence="2">The sequence shown here is derived from an EMBL/GenBank/DDBJ whole genome shotgun (WGS) entry which is preliminary data.</text>
</comment>
<dbReference type="Pfam" id="PF13343">
    <property type="entry name" value="SBP_bac_6"/>
    <property type="match status" value="1"/>
</dbReference>
<sequence>MKKIAILALLVMALATFVGGAAFAFDQEMYAGEKELWEMAKQEKGLSSYDTGPTWANWKGLFDSFAARYGIKLVYNDLGSGATVVRLEKELNNPQADTAYYFMPFGALAKERGVTQAYKPVNFDKIPEILRDPEGNWFSIHKGTVVFVVNKRLVKEAPTSWKALLDPKFKKSIVYLDPRTAGIGYAIVIATAYSHGGSIENLDPGIDYLAELQKSNNVRMIEKTTPFDKFIKGEIPVWITYDWNGYRAKYIAGLGDDVEIVIPEEGTITSPYAISMAKGAPNPNSAKLWLNYILSDEGQQTFAKGYVRPIRDDVELPAEVVDKFLPASEYEKAKNVDWVAAQKVQKEAAQKWGSKVLGEN</sequence>
<organism evidence="2">
    <name type="scientific">bioreactor metagenome</name>
    <dbReference type="NCBI Taxonomy" id="1076179"/>
    <lineage>
        <taxon>unclassified sequences</taxon>
        <taxon>metagenomes</taxon>
        <taxon>ecological metagenomes</taxon>
    </lineage>
</organism>
<accession>A0A645CGH8</accession>
<proteinExistence type="predicted"/>
<keyword evidence="1" id="KW-0732">Signal</keyword>
<dbReference type="AlphaFoldDB" id="A0A645CGH8"/>